<gene>
    <name evidence="1" type="ORF">RF11_05134</name>
</gene>
<organism evidence="1 2">
    <name type="scientific">Thelohanellus kitauei</name>
    <name type="common">Myxosporean</name>
    <dbReference type="NCBI Taxonomy" id="669202"/>
    <lineage>
        <taxon>Eukaryota</taxon>
        <taxon>Metazoa</taxon>
        <taxon>Cnidaria</taxon>
        <taxon>Myxozoa</taxon>
        <taxon>Myxosporea</taxon>
        <taxon>Bivalvulida</taxon>
        <taxon>Platysporina</taxon>
        <taxon>Myxobolidae</taxon>
        <taxon>Thelohanellus</taxon>
    </lineage>
</organism>
<dbReference type="AlphaFoldDB" id="A0A0C2N0W0"/>
<reference evidence="1 2" key="1">
    <citation type="journal article" date="2014" name="Genome Biol. Evol.">
        <title>The genome of the myxosporean Thelohanellus kitauei shows adaptations to nutrient acquisition within its fish host.</title>
        <authorList>
            <person name="Yang Y."/>
            <person name="Xiong J."/>
            <person name="Zhou Z."/>
            <person name="Huo F."/>
            <person name="Miao W."/>
            <person name="Ran C."/>
            <person name="Liu Y."/>
            <person name="Zhang J."/>
            <person name="Feng J."/>
            <person name="Wang M."/>
            <person name="Wang M."/>
            <person name="Wang L."/>
            <person name="Yao B."/>
        </authorList>
    </citation>
    <scope>NUCLEOTIDE SEQUENCE [LARGE SCALE GENOMIC DNA]</scope>
    <source>
        <strain evidence="1">Wuqing</strain>
    </source>
</reference>
<name>A0A0C2N0W0_THEKT</name>
<sequence length="116" mass="13672">MTRKFVLLCKITNGSSKLKSSIFSISIEVFENEKSNVTKPAIHKISLSGWKVNHTWQNFSGIHTPNIFYDKSWKYLIEYSFLNITFEIIRFVPKIYGFNKHVIAYFGFKVNIDKWL</sequence>
<evidence type="ECO:0000313" key="1">
    <source>
        <dbReference type="EMBL" id="KII67522.1"/>
    </source>
</evidence>
<keyword evidence="2" id="KW-1185">Reference proteome</keyword>
<proteinExistence type="predicted"/>
<accession>A0A0C2N0W0</accession>
<comment type="caution">
    <text evidence="1">The sequence shown here is derived from an EMBL/GenBank/DDBJ whole genome shotgun (WGS) entry which is preliminary data.</text>
</comment>
<dbReference type="EMBL" id="JWZT01003149">
    <property type="protein sequence ID" value="KII67522.1"/>
    <property type="molecule type" value="Genomic_DNA"/>
</dbReference>
<protein>
    <submittedName>
        <fullName evidence="1">Uncharacterized protein</fullName>
    </submittedName>
</protein>
<evidence type="ECO:0000313" key="2">
    <source>
        <dbReference type="Proteomes" id="UP000031668"/>
    </source>
</evidence>
<dbReference type="Proteomes" id="UP000031668">
    <property type="component" value="Unassembled WGS sequence"/>
</dbReference>